<feature type="repeat" description="WD" evidence="4">
    <location>
        <begin position="1116"/>
        <end position="1162"/>
    </location>
</feature>
<dbReference type="CDD" id="cd00200">
    <property type="entry name" value="WD40"/>
    <property type="match status" value="1"/>
</dbReference>
<dbReference type="InterPro" id="IPR036322">
    <property type="entry name" value="WD40_repeat_dom_sf"/>
</dbReference>
<dbReference type="SUPFAM" id="SSF52540">
    <property type="entry name" value="P-loop containing nucleoside triphosphate hydrolases"/>
    <property type="match status" value="1"/>
</dbReference>
<dbReference type="InterPro" id="IPR002182">
    <property type="entry name" value="NB-ARC"/>
</dbReference>
<dbReference type="PANTHER" id="PTHR19848:SF8">
    <property type="entry name" value="F-BOX AND WD REPEAT DOMAIN CONTAINING 7"/>
    <property type="match status" value="1"/>
</dbReference>
<dbReference type="EMBL" id="KV918864">
    <property type="protein sequence ID" value="OSX76506.1"/>
    <property type="molecule type" value="Genomic_DNA"/>
</dbReference>
<protein>
    <recommendedName>
        <fullName evidence="5">NB-ARC domain-containing protein</fullName>
    </recommendedName>
</protein>
<evidence type="ECO:0000259" key="5">
    <source>
        <dbReference type="Pfam" id="PF00931"/>
    </source>
</evidence>
<proteinExistence type="predicted"/>
<dbReference type="PRINTS" id="PR00320">
    <property type="entry name" value="GPROTEINBRPT"/>
</dbReference>
<dbReference type="GO" id="GO:0009536">
    <property type="term" value="C:plastid"/>
    <property type="evidence" value="ECO:0007669"/>
    <property type="project" value="UniProtKB-SubCell"/>
</dbReference>
<accession>A0A1X6P6W2</accession>
<feature type="domain" description="NB-ARC" evidence="5">
    <location>
        <begin position="424"/>
        <end position="560"/>
    </location>
</feature>
<evidence type="ECO:0000256" key="2">
    <source>
        <dbReference type="ARBA" id="ARBA00022574"/>
    </source>
</evidence>
<dbReference type="InterPro" id="IPR036388">
    <property type="entry name" value="WH-like_DNA-bd_sf"/>
</dbReference>
<dbReference type="Gene3D" id="1.10.10.10">
    <property type="entry name" value="Winged helix-like DNA-binding domain superfamily/Winged helix DNA-binding domain"/>
    <property type="match status" value="1"/>
</dbReference>
<evidence type="ECO:0000256" key="4">
    <source>
        <dbReference type="PROSITE-ProRule" id="PRU00221"/>
    </source>
</evidence>
<evidence type="ECO:0000256" key="1">
    <source>
        <dbReference type="ARBA" id="ARBA00004474"/>
    </source>
</evidence>
<dbReference type="PANTHER" id="PTHR19848">
    <property type="entry name" value="WD40 REPEAT PROTEIN"/>
    <property type="match status" value="1"/>
</dbReference>
<organism evidence="6 7">
    <name type="scientific">Porphyra umbilicalis</name>
    <name type="common">Purple laver</name>
    <name type="synonym">Red alga</name>
    <dbReference type="NCBI Taxonomy" id="2786"/>
    <lineage>
        <taxon>Eukaryota</taxon>
        <taxon>Rhodophyta</taxon>
        <taxon>Bangiophyceae</taxon>
        <taxon>Bangiales</taxon>
        <taxon>Bangiaceae</taxon>
        <taxon>Porphyra</taxon>
    </lineage>
</organism>
<dbReference type="InterPro" id="IPR019775">
    <property type="entry name" value="WD40_repeat_CS"/>
</dbReference>
<keyword evidence="2 4" id="KW-0853">WD repeat</keyword>
<dbReference type="PRINTS" id="PR00364">
    <property type="entry name" value="DISEASERSIST"/>
</dbReference>
<dbReference type="InterPro" id="IPR015943">
    <property type="entry name" value="WD40/YVTN_repeat-like_dom_sf"/>
</dbReference>
<keyword evidence="3" id="KW-0677">Repeat</keyword>
<dbReference type="InterPro" id="IPR001680">
    <property type="entry name" value="WD40_rpt"/>
</dbReference>
<feature type="repeat" description="WD" evidence="4">
    <location>
        <begin position="1163"/>
        <end position="1199"/>
    </location>
</feature>
<reference evidence="6 7" key="1">
    <citation type="submission" date="2017-03" db="EMBL/GenBank/DDBJ databases">
        <title>WGS assembly of Porphyra umbilicalis.</title>
        <authorList>
            <person name="Brawley S.H."/>
            <person name="Blouin N.A."/>
            <person name="Ficko-Blean E."/>
            <person name="Wheeler G.L."/>
            <person name="Lohr M."/>
            <person name="Goodson H.V."/>
            <person name="Jenkins J.W."/>
            <person name="Blaby-Haas C.E."/>
            <person name="Helliwell K.E."/>
            <person name="Chan C."/>
            <person name="Marriage T."/>
            <person name="Bhattacharya D."/>
            <person name="Klein A.S."/>
            <person name="Badis Y."/>
            <person name="Brodie J."/>
            <person name="Cao Y."/>
            <person name="Collen J."/>
            <person name="Dittami S.M."/>
            <person name="Gachon C.M."/>
            <person name="Green B.R."/>
            <person name="Karpowicz S."/>
            <person name="Kim J.W."/>
            <person name="Kudahl U."/>
            <person name="Lin S."/>
            <person name="Michel G."/>
            <person name="Mittag M."/>
            <person name="Olson B.J."/>
            <person name="Pangilinan J."/>
            <person name="Peng Y."/>
            <person name="Qiu H."/>
            <person name="Shu S."/>
            <person name="Singer J.T."/>
            <person name="Smith A.G."/>
            <person name="Sprecher B.N."/>
            <person name="Wagner V."/>
            <person name="Wang W."/>
            <person name="Wang Z.-Y."/>
            <person name="Yan J."/>
            <person name="Yarish C."/>
            <person name="Zoeuner-Riek S."/>
            <person name="Zhuang Y."/>
            <person name="Zou Y."/>
            <person name="Lindquist E.A."/>
            <person name="Grimwood J."/>
            <person name="Barry K."/>
            <person name="Rokhsar D.S."/>
            <person name="Schmutz J."/>
            <person name="Stiller J.W."/>
            <person name="Grossman A.R."/>
            <person name="Prochnik S.E."/>
        </authorList>
    </citation>
    <scope>NUCLEOTIDE SEQUENCE [LARGE SCALE GENOMIC DNA]</scope>
    <source>
        <strain evidence="6">4086291</strain>
    </source>
</reference>
<feature type="repeat" description="WD" evidence="4">
    <location>
        <begin position="975"/>
        <end position="1021"/>
    </location>
</feature>
<dbReference type="InterPro" id="IPR027417">
    <property type="entry name" value="P-loop_NTPase"/>
</dbReference>
<feature type="repeat" description="WD" evidence="4">
    <location>
        <begin position="1229"/>
        <end position="1255"/>
    </location>
</feature>
<evidence type="ECO:0000313" key="6">
    <source>
        <dbReference type="EMBL" id="OSX76506.1"/>
    </source>
</evidence>
<dbReference type="PROSITE" id="PS00678">
    <property type="entry name" value="WD_REPEATS_1"/>
    <property type="match status" value="7"/>
</dbReference>
<dbReference type="Gene3D" id="3.40.50.300">
    <property type="entry name" value="P-loop containing nucleotide triphosphate hydrolases"/>
    <property type="match status" value="1"/>
</dbReference>
<feature type="repeat" description="WD" evidence="4">
    <location>
        <begin position="1303"/>
        <end position="1349"/>
    </location>
</feature>
<dbReference type="OrthoDB" id="6333370at2759"/>
<evidence type="ECO:0000313" key="7">
    <source>
        <dbReference type="Proteomes" id="UP000218209"/>
    </source>
</evidence>
<keyword evidence="7" id="KW-1185">Reference proteome</keyword>
<gene>
    <name evidence="6" type="ORF">BU14_0188s0024</name>
</gene>
<dbReference type="SUPFAM" id="SSF50978">
    <property type="entry name" value="WD40 repeat-like"/>
    <property type="match status" value="1"/>
</dbReference>
<name>A0A1X6P6W2_PORUM</name>
<feature type="repeat" description="WD" evidence="4">
    <location>
        <begin position="1280"/>
        <end position="1302"/>
    </location>
</feature>
<dbReference type="GO" id="GO:0005829">
    <property type="term" value="C:cytosol"/>
    <property type="evidence" value="ECO:0007669"/>
    <property type="project" value="UniProtKB-ARBA"/>
</dbReference>
<feature type="repeat" description="WD" evidence="4">
    <location>
        <begin position="1022"/>
        <end position="1062"/>
    </location>
</feature>
<dbReference type="Pfam" id="PF00931">
    <property type="entry name" value="NB-ARC"/>
    <property type="match status" value="1"/>
</dbReference>
<comment type="subcellular location">
    <subcellularLocation>
        <location evidence="1">Plastid</location>
    </subcellularLocation>
</comment>
<dbReference type="Proteomes" id="UP000218209">
    <property type="component" value="Unassembled WGS sequence"/>
</dbReference>
<dbReference type="SMART" id="SM00320">
    <property type="entry name" value="WD40"/>
    <property type="match status" value="9"/>
</dbReference>
<dbReference type="PROSITE" id="PS50294">
    <property type="entry name" value="WD_REPEATS_REGION"/>
    <property type="match status" value="3"/>
</dbReference>
<dbReference type="GO" id="GO:0043531">
    <property type="term" value="F:ADP binding"/>
    <property type="evidence" value="ECO:0007669"/>
    <property type="project" value="InterPro"/>
</dbReference>
<dbReference type="Gene3D" id="2.130.10.10">
    <property type="entry name" value="YVTN repeat-like/Quinoprotein amine dehydrogenase"/>
    <property type="match status" value="3"/>
</dbReference>
<feature type="repeat" description="WD" evidence="4">
    <location>
        <begin position="1069"/>
        <end position="1115"/>
    </location>
</feature>
<sequence>MAAAVSSSDCLPAKEDAAAWGVLMRPCSGSLQLIKRRGGLPCGAGGSRQVALTPVTVHLWCGLHYQRQPSGGGAGTAPGPGNLPTLDRQDRHLHFVPLPRAAAGQTSWQVNVFCASPAGELAELSGQWVVELVLGGSTDTPVRFCAATKEDALAWQQQLRRRGAPLAAVWERHMDMGGGSNGLAPERADAGFFSALASGAGSVLSSSALAGVAGVAAALTCEEAANLASAAGPIVGIALSTLSFALSVLVAAREAAGAAAEASSSLNALHASLRGHLLPALRDLGDGGGVDVADLIGRLGALVANLEVLAGELHHTLRSRRARAWLACSSTGRGVGVGDDMEARMSESRRDADHLLQLVQLAYHRKVHAVATETLEVVVAGPAQAAQAAAEKLLPALPSMVFVDWANPELPPVQLYQAVMSGANPVGAVGAHGMGGTGKTLSCLLTAHRVATEVAGKERFPDGVCWFQLYRDVTRAEVHQRLCALATTLGGSLVEAVNLDMAVERLRTALVGKSCLLVVDDVWHVQWVSLFIKAMEGNESSALLVSTRQRAVASSRRMSRCVEVGALGGTAATGVLLVHAERSGVVQADKTDERVGQAVDLCDGLALALSVMGGLVLAHGWASALMQVGRQRAALLLEEPTGTDKYASLWACLLASYAALGEDEGNCELWRERFRALCVLRSKEQLPWSALAALWDEDSLDVTKEIAQTLRNYSLVSVQDKGPNEPLLLSLHDLVVEFLARPKLLSQTERSKFHAQLVAGYCRRSGVVPIEKPVEMRGKRVTIRPVWMLPSDGFIEASICHLLRAGGAADELRVLLFDMRFVAWRVTLGACTCGVYRADCHGLGLDVLNLLATVVEGAVANKKTPMPMRLNQAAWEVTERLRLLSVDPDHGADAPLLSYFCESARSFLTKPTVELYGATRLDVPRYSLAFSIRWPVDWLCSVVTTSGVTLLVTASIHSPVMEVWNVDRGMCKYTFDGHDGPMRSLVVLDRGGGGSGARVVSASDDATVRVWDVERGACLAVLRGHTSPVRCVVAVAGREGGTDARIVSGADDGTLRVWDVDSWLCSSVLEGHDGPVLSVLHLDDSGSGHGARLLSGSRDGAVRVWELSSGSCLTVLEGHTAPVLCLTPLGGDVRGTGARVVSGSEDGTARVWDVEGGTCVSVLDGHTLPVLCLAILDGGGNGASPRIVTGSRDKTVRVWGVDGAPLMVLRGNNLAVMCLEVLGGGDGGSGQRLVSGARDSTVRVWDVDRGVCTSVLTGHNGPVLCSTLLARGGDDAMTRVASGSYDTSVRVWDIDSEPCLPSPNGHTDWVQCFVTLPAAGSGGGPRIASGADDGVVRLWDVDSGSSACVLRGHTGPVDCLLVWDDSSRGDGLKLISGSRDGTVRV</sequence>
<dbReference type="InterPro" id="IPR020472">
    <property type="entry name" value="WD40_PAC1"/>
</dbReference>
<dbReference type="Pfam" id="PF00400">
    <property type="entry name" value="WD40"/>
    <property type="match status" value="9"/>
</dbReference>
<dbReference type="PROSITE" id="PS50082">
    <property type="entry name" value="WD_REPEATS_2"/>
    <property type="match status" value="8"/>
</dbReference>
<evidence type="ECO:0000256" key="3">
    <source>
        <dbReference type="ARBA" id="ARBA00022737"/>
    </source>
</evidence>